<comment type="similarity">
    <text evidence="4">Belongs to the DNA polymerase type-Y family.</text>
</comment>
<dbReference type="Pfam" id="PF00817">
    <property type="entry name" value="IMS"/>
    <property type="match status" value="1"/>
</dbReference>
<sequence>MPVAKPESSDSRVIAHVDMDCFYVQVEQRKQPQLRGLPTAVVQYNEWKGGALIAVSYEARKFGVKRSMRGEEAKEVCPQVQLVQVPVARGKADLSGYRNAGSEVVSILARRGRCERASIDEVYLDLTDAAEMMLADNPPQGMETIDEEALKSHILGLNNEDGSDVKENVRKWIHRHNADHRDKLLACGILIVAELRMQVLKETEFTCSAGIAHNKMLAKLASGMNKPAQQTVVPFSSVKGLLDTLPIRKMKQLGGKLGISLQMDMGVNTVGDLLQFPEEKLQERYGINTGTWLWNIARGISGEEVEGRLLPKSHGSGKTFPGPRALKTVPAVQHWLNQLCEELSERLCSDLDQNKRIAHTLTLHARAYKSSYTDSQKKFPSKSCPLRYGTAKIQEDAFNLFQAGLREYIGFYGGKTQGSHCSGWGITSLSVSASKIVPIPSGTCSIAKYFQGQSTSHFSSMQSSDNLNTEATLSLPSGSECYSEVNLSEPKIDFPKEESWIKDTVPDLDLQEQKDLSSTLSEKTQDGFIQEDISPLLLSEPE</sequence>
<dbReference type="FunFam" id="3.40.1170.60:FF:000003">
    <property type="entry name" value="DNA polymerase eta"/>
    <property type="match status" value="1"/>
</dbReference>
<evidence type="ECO:0000256" key="5">
    <source>
        <dbReference type="ARBA" id="ARBA00012417"/>
    </source>
</evidence>
<feature type="region of interest" description="Disordered" evidence="15">
    <location>
        <begin position="512"/>
        <end position="542"/>
    </location>
</feature>
<dbReference type="InterPro" id="IPR001126">
    <property type="entry name" value="UmuC"/>
</dbReference>
<keyword evidence="18" id="KW-1185">Reference proteome</keyword>
<dbReference type="InterPro" id="IPR043128">
    <property type="entry name" value="Rev_trsase/Diguanyl_cyclase"/>
</dbReference>
<dbReference type="GO" id="GO:0003684">
    <property type="term" value="F:damaged DNA binding"/>
    <property type="evidence" value="ECO:0007669"/>
    <property type="project" value="InterPro"/>
</dbReference>
<dbReference type="FunFam" id="3.30.70.270:FF:000029">
    <property type="entry name" value="DNA polymerase eta"/>
    <property type="match status" value="1"/>
</dbReference>
<dbReference type="GO" id="GO:0003887">
    <property type="term" value="F:DNA-directed DNA polymerase activity"/>
    <property type="evidence" value="ECO:0007669"/>
    <property type="project" value="UniProtKB-EC"/>
</dbReference>
<dbReference type="FunFam" id="3.30.1490.100:FF:000006">
    <property type="entry name" value="DNA polymerase eta"/>
    <property type="match status" value="1"/>
</dbReference>
<dbReference type="GO" id="GO:0042276">
    <property type="term" value="P:error-prone translesion synthesis"/>
    <property type="evidence" value="ECO:0007669"/>
    <property type="project" value="TreeGrafter"/>
</dbReference>
<evidence type="ECO:0000256" key="15">
    <source>
        <dbReference type="SAM" id="MobiDB-lite"/>
    </source>
</evidence>
<protein>
    <recommendedName>
        <fullName evidence="13">DNA polymerase eta</fullName>
        <ecNumber evidence="5">2.7.7.7</ecNumber>
    </recommendedName>
</protein>
<dbReference type="Gene3D" id="3.30.1490.100">
    <property type="entry name" value="DNA polymerase, Y-family, little finger domain"/>
    <property type="match status" value="1"/>
</dbReference>
<evidence type="ECO:0000256" key="10">
    <source>
        <dbReference type="ARBA" id="ARBA00022842"/>
    </source>
</evidence>
<dbReference type="PANTHER" id="PTHR45873:SF1">
    <property type="entry name" value="DNA POLYMERASE ETA"/>
    <property type="match status" value="1"/>
</dbReference>
<dbReference type="GO" id="GO:0005657">
    <property type="term" value="C:replication fork"/>
    <property type="evidence" value="ECO:0007669"/>
    <property type="project" value="TreeGrafter"/>
</dbReference>
<evidence type="ECO:0000313" key="17">
    <source>
        <dbReference type="EMBL" id="TYH72669.1"/>
    </source>
</evidence>
<evidence type="ECO:0000256" key="2">
    <source>
        <dbReference type="ARBA" id="ARBA00001946"/>
    </source>
</evidence>
<dbReference type="PIRSF" id="PIRSF036603">
    <property type="entry name" value="DPol_eta"/>
    <property type="match status" value="1"/>
</dbReference>
<dbReference type="Gene3D" id="1.10.150.20">
    <property type="entry name" value="5' to 3' exonuclease, C-terminal subdomain"/>
    <property type="match status" value="1"/>
</dbReference>
<dbReference type="SUPFAM" id="SSF56672">
    <property type="entry name" value="DNA/RNA polymerases"/>
    <property type="match status" value="1"/>
</dbReference>
<dbReference type="EC" id="2.7.7.7" evidence="5"/>
<dbReference type="FunFam" id="1.10.150.20:FF:000014">
    <property type="entry name" value="Polymerase (DNA directed), eta"/>
    <property type="match status" value="1"/>
</dbReference>
<dbReference type="EMBL" id="CM017627">
    <property type="protein sequence ID" value="TYH72669.1"/>
    <property type="molecule type" value="Genomic_DNA"/>
</dbReference>
<keyword evidence="12" id="KW-0539">Nucleus</keyword>
<comment type="cofactor">
    <cofactor evidence="1">
        <name>Mn(2+)</name>
        <dbReference type="ChEBI" id="CHEBI:29035"/>
    </cofactor>
</comment>
<keyword evidence="8" id="KW-0479">Metal-binding</keyword>
<dbReference type="PANTHER" id="PTHR45873">
    <property type="entry name" value="DNA POLYMERASE ETA"/>
    <property type="match status" value="1"/>
</dbReference>
<evidence type="ECO:0000256" key="8">
    <source>
        <dbReference type="ARBA" id="ARBA00022723"/>
    </source>
</evidence>
<dbReference type="AlphaFoldDB" id="A0A5D2L0T6"/>
<keyword evidence="7" id="KW-0548">Nucleotidyltransferase</keyword>
<dbReference type="SUPFAM" id="SSF100879">
    <property type="entry name" value="Lesion bypass DNA polymerase (Y-family), little finger domain"/>
    <property type="match status" value="1"/>
</dbReference>
<dbReference type="GO" id="GO:0046872">
    <property type="term" value="F:metal ion binding"/>
    <property type="evidence" value="ECO:0007669"/>
    <property type="project" value="UniProtKB-KW"/>
</dbReference>
<dbReference type="InterPro" id="IPR043502">
    <property type="entry name" value="DNA/RNA_pol_sf"/>
</dbReference>
<keyword evidence="11" id="KW-0234">DNA repair</keyword>
<evidence type="ECO:0000256" key="13">
    <source>
        <dbReference type="ARBA" id="ARBA00044975"/>
    </source>
</evidence>
<dbReference type="GO" id="GO:0009411">
    <property type="term" value="P:response to UV"/>
    <property type="evidence" value="ECO:0007669"/>
    <property type="project" value="UniProtKB-ARBA"/>
</dbReference>
<accession>A0A5D2L0T6</accession>
<keyword evidence="9" id="KW-0227">DNA damage</keyword>
<dbReference type="PROSITE" id="PS50173">
    <property type="entry name" value="UMUC"/>
    <property type="match status" value="1"/>
</dbReference>
<evidence type="ECO:0000256" key="1">
    <source>
        <dbReference type="ARBA" id="ARBA00001936"/>
    </source>
</evidence>
<comment type="subcellular location">
    <subcellularLocation>
        <location evidence="3">Nucleus</location>
    </subcellularLocation>
</comment>
<dbReference type="InterPro" id="IPR052230">
    <property type="entry name" value="DNA_polymerase_eta"/>
</dbReference>
<evidence type="ECO:0000256" key="3">
    <source>
        <dbReference type="ARBA" id="ARBA00004123"/>
    </source>
</evidence>
<feature type="domain" description="UmuC" evidence="16">
    <location>
        <begin position="14"/>
        <end position="254"/>
    </location>
</feature>
<dbReference type="Gene3D" id="3.30.70.270">
    <property type="match status" value="1"/>
</dbReference>
<comment type="catalytic activity">
    <reaction evidence="14">
        <text>DNA(n) + a 2'-deoxyribonucleoside 5'-triphosphate = DNA(n+1) + diphosphate</text>
        <dbReference type="Rhea" id="RHEA:22508"/>
        <dbReference type="Rhea" id="RHEA-COMP:17339"/>
        <dbReference type="Rhea" id="RHEA-COMP:17340"/>
        <dbReference type="ChEBI" id="CHEBI:33019"/>
        <dbReference type="ChEBI" id="CHEBI:61560"/>
        <dbReference type="ChEBI" id="CHEBI:173112"/>
        <dbReference type="EC" id="2.7.7.7"/>
    </reaction>
</comment>
<name>A0A5D2L0T6_GOSTO</name>
<evidence type="ECO:0000256" key="14">
    <source>
        <dbReference type="ARBA" id="ARBA00049244"/>
    </source>
</evidence>
<dbReference type="InterPro" id="IPR036775">
    <property type="entry name" value="DNA_pol_Y-fam_lit_finger_sf"/>
</dbReference>
<dbReference type="InterPro" id="IPR017961">
    <property type="entry name" value="DNA_pol_Y-fam_little_finger"/>
</dbReference>
<evidence type="ECO:0000256" key="11">
    <source>
        <dbReference type="ARBA" id="ARBA00023204"/>
    </source>
</evidence>
<keyword evidence="10" id="KW-0460">Magnesium</keyword>
<dbReference type="GO" id="GO:0005634">
    <property type="term" value="C:nucleus"/>
    <property type="evidence" value="ECO:0007669"/>
    <property type="project" value="UniProtKB-SubCell"/>
</dbReference>
<dbReference type="Pfam" id="PF11799">
    <property type="entry name" value="IMS_C"/>
    <property type="match status" value="1"/>
</dbReference>
<dbReference type="Proteomes" id="UP000322667">
    <property type="component" value="Chromosome D05"/>
</dbReference>
<evidence type="ECO:0000313" key="18">
    <source>
        <dbReference type="Proteomes" id="UP000322667"/>
    </source>
</evidence>
<evidence type="ECO:0000256" key="4">
    <source>
        <dbReference type="ARBA" id="ARBA00010945"/>
    </source>
</evidence>
<evidence type="ECO:0000256" key="6">
    <source>
        <dbReference type="ARBA" id="ARBA00022679"/>
    </source>
</evidence>
<proteinExistence type="inferred from homology"/>
<evidence type="ECO:0000256" key="12">
    <source>
        <dbReference type="ARBA" id="ARBA00023242"/>
    </source>
</evidence>
<organism evidence="17 18">
    <name type="scientific">Gossypium tomentosum</name>
    <name type="common">Hawaiian cotton</name>
    <name type="synonym">Gossypium sandvicense</name>
    <dbReference type="NCBI Taxonomy" id="34277"/>
    <lineage>
        <taxon>Eukaryota</taxon>
        <taxon>Viridiplantae</taxon>
        <taxon>Streptophyta</taxon>
        <taxon>Embryophyta</taxon>
        <taxon>Tracheophyta</taxon>
        <taxon>Spermatophyta</taxon>
        <taxon>Magnoliopsida</taxon>
        <taxon>eudicotyledons</taxon>
        <taxon>Gunneridae</taxon>
        <taxon>Pentapetalae</taxon>
        <taxon>rosids</taxon>
        <taxon>malvids</taxon>
        <taxon>Malvales</taxon>
        <taxon>Malvaceae</taxon>
        <taxon>Malvoideae</taxon>
        <taxon>Gossypium</taxon>
    </lineage>
</organism>
<dbReference type="GO" id="GO:0035861">
    <property type="term" value="C:site of double-strand break"/>
    <property type="evidence" value="ECO:0007669"/>
    <property type="project" value="TreeGrafter"/>
</dbReference>
<dbReference type="Pfam" id="PF21704">
    <property type="entry name" value="POLH-Rev1_HhH"/>
    <property type="match status" value="1"/>
</dbReference>
<evidence type="ECO:0000256" key="7">
    <source>
        <dbReference type="ARBA" id="ARBA00022695"/>
    </source>
</evidence>
<evidence type="ECO:0000259" key="16">
    <source>
        <dbReference type="PROSITE" id="PS50173"/>
    </source>
</evidence>
<dbReference type="Gene3D" id="3.40.1170.60">
    <property type="match status" value="1"/>
</dbReference>
<reference evidence="17 18" key="1">
    <citation type="submission" date="2019-07" db="EMBL/GenBank/DDBJ databases">
        <title>WGS assembly of Gossypium tomentosum.</title>
        <authorList>
            <person name="Chen Z.J."/>
            <person name="Sreedasyam A."/>
            <person name="Ando A."/>
            <person name="Song Q."/>
            <person name="De L."/>
            <person name="Hulse-Kemp A."/>
            <person name="Ding M."/>
            <person name="Ye W."/>
            <person name="Kirkbride R."/>
            <person name="Jenkins J."/>
            <person name="Plott C."/>
            <person name="Lovell J."/>
            <person name="Lin Y.-M."/>
            <person name="Vaughn R."/>
            <person name="Liu B."/>
            <person name="Li W."/>
            <person name="Simpson S."/>
            <person name="Scheffler B."/>
            <person name="Saski C."/>
            <person name="Grover C."/>
            <person name="Hu G."/>
            <person name="Conover J."/>
            <person name="Carlson J."/>
            <person name="Shu S."/>
            <person name="Boston L."/>
            <person name="Williams M."/>
            <person name="Peterson D."/>
            <person name="Mcgee K."/>
            <person name="Jones D."/>
            <person name="Wendel J."/>
            <person name="Stelly D."/>
            <person name="Grimwood J."/>
            <person name="Schmutz J."/>
        </authorList>
    </citation>
    <scope>NUCLEOTIDE SEQUENCE [LARGE SCALE GENOMIC DNA]</scope>
    <source>
        <strain evidence="17">7179.01</strain>
    </source>
</reference>
<dbReference type="GO" id="GO:0006281">
    <property type="term" value="P:DNA repair"/>
    <property type="evidence" value="ECO:0007669"/>
    <property type="project" value="UniProtKB-KW"/>
</dbReference>
<keyword evidence="6" id="KW-0808">Transferase</keyword>
<comment type="cofactor">
    <cofactor evidence="2">
        <name>Mg(2+)</name>
        <dbReference type="ChEBI" id="CHEBI:18420"/>
    </cofactor>
</comment>
<evidence type="ECO:0000256" key="9">
    <source>
        <dbReference type="ARBA" id="ARBA00022763"/>
    </source>
</evidence>
<gene>
    <name evidence="17" type="ORF">ES332_D05G271000v1</name>
</gene>